<dbReference type="InterPro" id="IPR027417">
    <property type="entry name" value="P-loop_NTPase"/>
</dbReference>
<comment type="caution">
    <text evidence="2">The sequence shown here is derived from an EMBL/GenBank/DDBJ whole genome shotgun (WGS) entry which is preliminary data.</text>
</comment>
<dbReference type="Proteomes" id="UP000248706">
    <property type="component" value="Unassembled WGS sequence"/>
</dbReference>
<keyword evidence="3" id="KW-1185">Reference proteome</keyword>
<dbReference type="SUPFAM" id="SSF52540">
    <property type="entry name" value="P-loop containing nucleoside triphosphate hydrolases"/>
    <property type="match status" value="1"/>
</dbReference>
<name>A0A328VPG0_9CHLR</name>
<dbReference type="InterPro" id="IPR045528">
    <property type="entry name" value="DO-GTPase2"/>
</dbReference>
<proteinExistence type="predicted"/>
<accession>A0A328VPG0</accession>
<reference evidence="2 3" key="1">
    <citation type="submission" date="2016-08" db="EMBL/GenBank/DDBJ databases">
        <title>Analysis of Carbohydrate Active Enzymes in Thermogemmatispora T81 Reveals Carbohydrate Degradation Ability.</title>
        <authorList>
            <person name="Tomazini A."/>
            <person name="Lal S."/>
            <person name="Stott M."/>
            <person name="Henrissat B."/>
            <person name="Polikarpov I."/>
            <person name="Sparling R."/>
            <person name="Levin D.B."/>
        </authorList>
    </citation>
    <scope>NUCLEOTIDE SEQUENCE [LARGE SCALE GENOMIC DNA]</scope>
    <source>
        <strain evidence="2 3">T81</strain>
    </source>
</reference>
<feature type="domain" description="Double-GTPase 2" evidence="1">
    <location>
        <begin position="147"/>
        <end position="337"/>
    </location>
</feature>
<dbReference type="AlphaFoldDB" id="A0A328VPG0"/>
<evidence type="ECO:0000259" key="1">
    <source>
        <dbReference type="Pfam" id="PF19993"/>
    </source>
</evidence>
<organism evidence="2 3">
    <name type="scientific">Thermogemmatispora tikiterensis</name>
    <dbReference type="NCBI Taxonomy" id="1825093"/>
    <lineage>
        <taxon>Bacteria</taxon>
        <taxon>Bacillati</taxon>
        <taxon>Chloroflexota</taxon>
        <taxon>Ktedonobacteria</taxon>
        <taxon>Thermogemmatisporales</taxon>
        <taxon>Thermogemmatisporaceae</taxon>
        <taxon>Thermogemmatispora</taxon>
    </lineage>
</organism>
<sequence>MLALTIWPEPVLGRPWLQRGVSAHQAHSYETEQCHMSLRQILREATGFLGSKLSTLLYHGRSVLCPSCCERIYPGACAIVSLAELQSQSLATLVPLRESPRGLRRFFSILFPTSLMSEQFTRKQAVRICPHCQYPLPYNIERTRQVTIAIIGDVSSGKSVYIAVLLRLLEQGAFLPRDLPAKLPCLTPEARERYERDYGKPLFIDRMVPRGTPRAIDTTHQPIIYEIGLRLEPDLPPVRFNLVIYDTSGEDYVIQARQVQYAPYVLNADAIIFMLDPVAIPQMRASLPNDPHFRYGHNLALGHPLDSFSKIVQPLVQARARRPRPLAITLSKADLLKKLRPVGQQYGFLKRAPDYSGGLDLNDLASVDQEVRQLLYEYDLGRFLATVEFYQGQLFAPVCYTAVSALGYTPDEQGSIPTVSPWRCLDPFLWVLHELGLLPARARSASGLGPALHGSATVQTPAFPLTPAYPVTPATPWQGAQPGQRLNWP</sequence>
<dbReference type="EMBL" id="MCIF01000002">
    <property type="protein sequence ID" value="RAQ97660.1"/>
    <property type="molecule type" value="Genomic_DNA"/>
</dbReference>
<protein>
    <recommendedName>
        <fullName evidence="1">Double-GTPase 2 domain-containing protein</fullName>
    </recommendedName>
</protein>
<evidence type="ECO:0000313" key="2">
    <source>
        <dbReference type="EMBL" id="RAQ97660.1"/>
    </source>
</evidence>
<gene>
    <name evidence="2" type="ORF">A4R35_19130</name>
</gene>
<dbReference type="Pfam" id="PF19993">
    <property type="entry name" value="DO-GTPase2"/>
    <property type="match status" value="1"/>
</dbReference>
<dbReference type="CDD" id="cd00882">
    <property type="entry name" value="Ras_like_GTPase"/>
    <property type="match status" value="1"/>
</dbReference>
<evidence type="ECO:0000313" key="3">
    <source>
        <dbReference type="Proteomes" id="UP000248706"/>
    </source>
</evidence>